<evidence type="ECO:0000256" key="21">
    <source>
        <dbReference type="PIRNR" id="PIRNR000006"/>
    </source>
</evidence>
<evidence type="ECO:0000256" key="14">
    <source>
        <dbReference type="ARBA" id="ARBA00022982"/>
    </source>
</evidence>
<evidence type="ECO:0000256" key="5">
    <source>
        <dbReference type="ARBA" id="ARBA00022448"/>
    </source>
</evidence>
<feature type="domain" description="Cytochrome c" evidence="25">
    <location>
        <begin position="208"/>
        <end position="289"/>
    </location>
</feature>
<proteinExistence type="inferred from homology"/>
<dbReference type="OrthoDB" id="9811281at2"/>
<dbReference type="NCBIfam" id="TIGR00782">
    <property type="entry name" value="ccoP"/>
    <property type="match status" value="1"/>
</dbReference>
<evidence type="ECO:0000256" key="10">
    <source>
        <dbReference type="ARBA" id="ARBA00022692"/>
    </source>
</evidence>
<feature type="binding site" description="covalent" evidence="23">
    <location>
        <position position="221"/>
    </location>
    <ligand>
        <name>heme c</name>
        <dbReference type="ChEBI" id="CHEBI:61717"/>
        <label>2</label>
    </ligand>
</feature>
<keyword evidence="10 24" id="KW-0812">Transmembrane</keyword>
<feature type="binding site" description="covalent" evidence="23">
    <location>
        <position position="224"/>
    </location>
    <ligand>
        <name>heme c</name>
        <dbReference type="ChEBI" id="CHEBI:61717"/>
        <label>2</label>
    </ligand>
</feature>
<dbReference type="Pfam" id="PF14715">
    <property type="entry name" value="FixP_N"/>
    <property type="match status" value="1"/>
</dbReference>
<dbReference type="GO" id="GO:0009055">
    <property type="term" value="F:electron transfer activity"/>
    <property type="evidence" value="ECO:0007669"/>
    <property type="project" value="InterPro"/>
</dbReference>
<dbReference type="RefSeq" id="WP_080919463.1">
    <property type="nucleotide sequence ID" value="NZ_MDET01000012.1"/>
</dbReference>
<organism evidence="26 27">
    <name type="scientific">Manganibacter manganicus</name>
    <dbReference type="NCBI Taxonomy" id="1873176"/>
    <lineage>
        <taxon>Bacteria</taxon>
        <taxon>Pseudomonadati</taxon>
        <taxon>Pseudomonadota</taxon>
        <taxon>Alphaproteobacteria</taxon>
        <taxon>Hyphomicrobiales</taxon>
        <taxon>Phyllobacteriaceae</taxon>
        <taxon>Manganibacter</taxon>
    </lineage>
</organism>
<comment type="cofactor">
    <cofactor evidence="21 23">
        <name>heme c</name>
        <dbReference type="ChEBI" id="CHEBI:61717"/>
    </cofactor>
    <text evidence="21 23">Binds 2 heme C groups per subunit.</text>
</comment>
<dbReference type="PRINTS" id="PR00605">
    <property type="entry name" value="CYTCHROMECIC"/>
</dbReference>
<dbReference type="SUPFAM" id="SSF46626">
    <property type="entry name" value="Cytochrome c"/>
    <property type="match status" value="2"/>
</dbReference>
<comment type="function">
    <text evidence="20">C-type cytochrome. Part of the cbb3-type cytochrome c oxidase complex. FixP subunit is required for transferring electrons from donor cytochrome c via its heme groups to FixO subunit. From there, electrons are shuttled to the catalytic binuclear center of FixN subunit where oxygen reduction takes place. The complex also functions as a proton pump.</text>
</comment>
<dbReference type="InterPro" id="IPR036909">
    <property type="entry name" value="Cyt_c-like_dom_sf"/>
</dbReference>
<evidence type="ECO:0000256" key="7">
    <source>
        <dbReference type="ARBA" id="ARBA00022519"/>
    </source>
</evidence>
<dbReference type="PANTHER" id="PTHR33751">
    <property type="entry name" value="CBB3-TYPE CYTOCHROME C OXIDASE SUBUNIT FIXP"/>
    <property type="match status" value="1"/>
</dbReference>
<gene>
    <name evidence="26" type="ORF">BFN67_03165</name>
</gene>
<feature type="domain" description="Cytochrome c" evidence="25">
    <location>
        <begin position="109"/>
        <end position="198"/>
    </location>
</feature>
<keyword evidence="8 21" id="KW-0349">Heme</keyword>
<keyword evidence="27" id="KW-1185">Reference proteome</keyword>
<comment type="similarity">
    <text evidence="3 21">Belongs to the CcoP / FixP family.</text>
</comment>
<keyword evidence="16 21" id="KW-0560">Oxidoreductase</keyword>
<keyword evidence="14 21" id="KW-0249">Electron transport</keyword>
<keyword evidence="9 21" id="KW-0679">Respiratory chain</keyword>
<reference evidence="26 27" key="1">
    <citation type="journal article" date="2016" name="Int. J. Syst. Evol. Microbiol.">
        <title>Pseudaminobacter manganicus sp. nov., isolated from sludge of a manganese mine.</title>
        <authorList>
            <person name="Li J."/>
            <person name="Huang J."/>
            <person name="Liao S."/>
            <person name="Wang G."/>
        </authorList>
    </citation>
    <scope>NUCLEOTIDE SEQUENCE [LARGE SCALE GENOMIC DNA]</scope>
    <source>
        <strain evidence="26 27">JH-7</strain>
    </source>
</reference>
<keyword evidence="5 21" id="KW-0813">Transport</keyword>
<keyword evidence="12" id="KW-0677">Repeat</keyword>
<comment type="subcellular location">
    <subcellularLocation>
        <location evidence="1 21">Cell inner membrane</location>
    </subcellularLocation>
</comment>
<keyword evidence="6 21" id="KW-1003">Cell membrane</keyword>
<sequence>MEPRKRDKVTGRTTTGHIWNGIEELETPIPKVVFAFLAGTFLFAVLCWVLYPAWPFGVSYTKGLLGFDQRNVVTEQVAKAEAARIEDWGGKVEALDYAQIEADPALMQPVREEGRRLFEDNCAACHGVKATGGPGFPDLTAKAWLWGGSSETIAETIRVGINGTAEDTRSSQMLSFGKDQMLDREQILNVVAYVRSLSDLEPAAGDAARIEPGKEIFAQNCASCHDEDAKGNQELGAPNLTDETWIYGSDQQAVYTTVYNGRQGHMPSWGERLTPLQIKILALYVHTLKAPQ</sequence>
<dbReference type="Gene3D" id="1.10.760.10">
    <property type="entry name" value="Cytochrome c-like domain"/>
    <property type="match status" value="2"/>
</dbReference>
<evidence type="ECO:0000256" key="1">
    <source>
        <dbReference type="ARBA" id="ARBA00004533"/>
    </source>
</evidence>
<comment type="pathway">
    <text evidence="2 21">Energy metabolism; oxidative phosphorylation.</text>
</comment>
<evidence type="ECO:0000313" key="27">
    <source>
        <dbReference type="Proteomes" id="UP000191905"/>
    </source>
</evidence>
<dbReference type="InterPro" id="IPR009056">
    <property type="entry name" value="Cyt_c-like_dom"/>
</dbReference>
<dbReference type="InterPro" id="IPR050597">
    <property type="entry name" value="Cytochrome_c_Oxidase_Subunit"/>
</dbReference>
<evidence type="ECO:0000313" key="26">
    <source>
        <dbReference type="EMBL" id="OQM75917.1"/>
    </source>
</evidence>
<evidence type="ECO:0000259" key="25">
    <source>
        <dbReference type="PROSITE" id="PS51007"/>
    </source>
</evidence>
<dbReference type="PROSITE" id="PS51007">
    <property type="entry name" value="CYTC"/>
    <property type="match status" value="2"/>
</dbReference>
<dbReference type="GO" id="GO:0006119">
    <property type="term" value="P:oxidative phosphorylation"/>
    <property type="evidence" value="ECO:0007669"/>
    <property type="project" value="UniProtKB-UniPathway"/>
</dbReference>
<dbReference type="InterPro" id="IPR004678">
    <property type="entry name" value="Cyt_c_oxidase_cbb3_su3"/>
</dbReference>
<keyword evidence="15 24" id="KW-1133">Transmembrane helix</keyword>
<evidence type="ECO:0000256" key="9">
    <source>
        <dbReference type="ARBA" id="ARBA00022660"/>
    </source>
</evidence>
<feature type="binding site" description="axial binding residue" evidence="22">
    <location>
        <position position="126"/>
    </location>
    <ligand>
        <name>heme c</name>
        <dbReference type="ChEBI" id="CHEBI:61717"/>
        <label>1</label>
    </ligand>
    <ligandPart>
        <name>Fe</name>
        <dbReference type="ChEBI" id="CHEBI:18248"/>
    </ligandPart>
</feature>
<dbReference type="InterPro" id="IPR008168">
    <property type="entry name" value="Cyt_C_IC"/>
</dbReference>
<keyword evidence="17 21" id="KW-0408">Iron</keyword>
<dbReference type="Pfam" id="PF00034">
    <property type="entry name" value="Cytochrom_C"/>
    <property type="match status" value="1"/>
</dbReference>
<dbReference type="EMBL" id="MDET01000012">
    <property type="protein sequence ID" value="OQM75917.1"/>
    <property type="molecule type" value="Genomic_DNA"/>
</dbReference>
<name>A0A1V8RRW2_9HYPH</name>
<evidence type="ECO:0000256" key="12">
    <source>
        <dbReference type="ARBA" id="ARBA00022737"/>
    </source>
</evidence>
<evidence type="ECO:0000256" key="6">
    <source>
        <dbReference type="ARBA" id="ARBA00022475"/>
    </source>
</evidence>
<dbReference type="GO" id="GO:0020037">
    <property type="term" value="F:heme binding"/>
    <property type="evidence" value="ECO:0007669"/>
    <property type="project" value="InterPro"/>
</dbReference>
<keyword evidence="19 21" id="KW-0472">Membrane</keyword>
<dbReference type="Pfam" id="PF13442">
    <property type="entry name" value="Cytochrome_CBB3"/>
    <property type="match status" value="1"/>
</dbReference>
<evidence type="ECO:0000256" key="20">
    <source>
        <dbReference type="ARBA" id="ARBA00025525"/>
    </source>
</evidence>
<dbReference type="GO" id="GO:1902600">
    <property type="term" value="P:proton transmembrane transport"/>
    <property type="evidence" value="ECO:0007669"/>
    <property type="project" value="UniProtKB-KW"/>
</dbReference>
<evidence type="ECO:0000256" key="22">
    <source>
        <dbReference type="PIRSR" id="PIRSR000006-1"/>
    </source>
</evidence>
<evidence type="ECO:0000256" key="24">
    <source>
        <dbReference type="SAM" id="Phobius"/>
    </source>
</evidence>
<feature type="binding site" description="axial binding residue" evidence="22">
    <location>
        <position position="266"/>
    </location>
    <ligand>
        <name>heme c</name>
        <dbReference type="ChEBI" id="CHEBI:61717"/>
        <label>1</label>
    </ligand>
    <ligandPart>
        <name>Fe</name>
        <dbReference type="ChEBI" id="CHEBI:18248"/>
    </ligandPart>
</feature>
<evidence type="ECO:0000256" key="16">
    <source>
        <dbReference type="ARBA" id="ARBA00023002"/>
    </source>
</evidence>
<dbReference type="STRING" id="1873176.BFN67_03165"/>
<dbReference type="Proteomes" id="UP000191905">
    <property type="component" value="Unassembled WGS sequence"/>
</dbReference>
<comment type="caution">
    <text evidence="26">The sequence shown here is derived from an EMBL/GenBank/DDBJ whole genome shotgun (WGS) entry which is preliminary data.</text>
</comment>
<feature type="binding site" description="axial binding residue" evidence="22">
    <location>
        <position position="173"/>
    </location>
    <ligand>
        <name>heme c</name>
        <dbReference type="ChEBI" id="CHEBI:61717"/>
        <label>2</label>
    </ligand>
    <ligandPart>
        <name>Fe</name>
        <dbReference type="ChEBI" id="CHEBI:18248"/>
    </ligandPart>
</feature>
<feature type="binding site" description="covalent" evidence="23">
    <location>
        <position position="122"/>
    </location>
    <ligand>
        <name>heme c</name>
        <dbReference type="ChEBI" id="CHEBI:61717"/>
        <label>1</label>
    </ligand>
</feature>
<feature type="transmembrane region" description="Helical" evidence="24">
    <location>
        <begin position="32"/>
        <end position="54"/>
    </location>
</feature>
<evidence type="ECO:0000256" key="3">
    <source>
        <dbReference type="ARBA" id="ARBA00006113"/>
    </source>
</evidence>
<evidence type="ECO:0000256" key="18">
    <source>
        <dbReference type="ARBA" id="ARBA00023065"/>
    </source>
</evidence>
<dbReference type="GO" id="GO:0005506">
    <property type="term" value="F:iron ion binding"/>
    <property type="evidence" value="ECO:0007669"/>
    <property type="project" value="InterPro"/>
</dbReference>
<evidence type="ECO:0000256" key="11">
    <source>
        <dbReference type="ARBA" id="ARBA00022723"/>
    </source>
</evidence>
<feature type="binding site" description="covalent" evidence="23">
    <location>
        <position position="125"/>
    </location>
    <ligand>
        <name>heme c</name>
        <dbReference type="ChEBI" id="CHEBI:61717"/>
        <label>1</label>
    </ligand>
</feature>
<evidence type="ECO:0000256" key="15">
    <source>
        <dbReference type="ARBA" id="ARBA00022989"/>
    </source>
</evidence>
<dbReference type="InterPro" id="IPR032858">
    <property type="entry name" value="CcoP_N"/>
</dbReference>
<evidence type="ECO:0000256" key="8">
    <source>
        <dbReference type="ARBA" id="ARBA00022617"/>
    </source>
</evidence>
<evidence type="ECO:0000256" key="17">
    <source>
        <dbReference type="ARBA" id="ARBA00023004"/>
    </source>
</evidence>
<evidence type="ECO:0000256" key="19">
    <source>
        <dbReference type="ARBA" id="ARBA00023136"/>
    </source>
</evidence>
<protein>
    <recommendedName>
        <fullName evidence="21">Cbb3-type cytochrome c oxidase subunit</fullName>
    </recommendedName>
</protein>
<keyword evidence="11 21" id="KW-0479">Metal-binding</keyword>
<accession>A0A1V8RRW2</accession>
<feature type="binding site" description="axial binding residue" evidence="22">
    <location>
        <position position="225"/>
    </location>
    <ligand>
        <name>heme c</name>
        <dbReference type="ChEBI" id="CHEBI:61717"/>
        <label>2</label>
    </ligand>
    <ligandPart>
        <name>Fe</name>
        <dbReference type="ChEBI" id="CHEBI:18248"/>
    </ligandPart>
</feature>
<dbReference type="AlphaFoldDB" id="A0A1V8RRW2"/>
<evidence type="ECO:0000256" key="4">
    <source>
        <dbReference type="ARBA" id="ARBA00011203"/>
    </source>
</evidence>
<keyword evidence="13 21" id="KW-0375">Hydrogen ion transport</keyword>
<evidence type="ECO:0000256" key="23">
    <source>
        <dbReference type="PIRSR" id="PIRSR000006-2"/>
    </source>
</evidence>
<evidence type="ECO:0000256" key="2">
    <source>
        <dbReference type="ARBA" id="ARBA00004673"/>
    </source>
</evidence>
<dbReference type="Gene3D" id="6.10.280.130">
    <property type="match status" value="1"/>
</dbReference>
<dbReference type="UniPathway" id="UPA00705"/>
<evidence type="ECO:0000256" key="13">
    <source>
        <dbReference type="ARBA" id="ARBA00022781"/>
    </source>
</evidence>
<dbReference type="PANTHER" id="PTHR33751:SF1">
    <property type="entry name" value="CBB3-TYPE CYTOCHROME C OXIDASE SUBUNIT FIXP"/>
    <property type="match status" value="1"/>
</dbReference>
<dbReference type="PIRSF" id="PIRSF000006">
    <property type="entry name" value="Cbb3-Cox_fixP"/>
    <property type="match status" value="1"/>
</dbReference>
<dbReference type="GO" id="GO:0005886">
    <property type="term" value="C:plasma membrane"/>
    <property type="evidence" value="ECO:0007669"/>
    <property type="project" value="UniProtKB-SubCell"/>
</dbReference>
<keyword evidence="7 21" id="KW-0997">Cell inner membrane</keyword>
<dbReference type="GO" id="GO:0016491">
    <property type="term" value="F:oxidoreductase activity"/>
    <property type="evidence" value="ECO:0007669"/>
    <property type="project" value="UniProtKB-KW"/>
</dbReference>
<comment type="subunit">
    <text evidence="4">Component of the cbb3-type cytochrome c oxidase at least composed of FixN, FixO, FixQ and FixP.</text>
</comment>
<keyword evidence="18 21" id="KW-0406">Ion transport</keyword>
<dbReference type="InterPro" id="IPR038414">
    <property type="entry name" value="CcoP_N_sf"/>
</dbReference>